<sequence length="545" mass="61068">MSCSPVELNQKCSSLVATWRHYRGNPTFEEFVEFAVTLNSFCEFLIAKSVAGVTHAGHDLEQLALTLFGTSESHPLPEATIETLQIKVDTLQQAIAEFIATHGKPQEERRAGGANATAVVDIPKQREVWFVGHAPATWREMLSQLSYFGVRVEFQHWDAMPPVIADVPLLLLNIAGLEADSWPERVRELRKRFGSSDLIGLSVPSDFDSLQAALTAGCDHCFPEGTGMPIILAKILELNDNQEQEDYRVLVVEDSHTATRLIQRTLEENGVDSHAIDDPRFVLDAMKSYNPDLILMDMYMPTCTGVEAARVIRQHPQFLSVPIVYLSGETDVALQIDALRLGGDHFLTKPFNPVFLNAIVKSKIERYRALRRSMFHDSLTGLLNHTSSKRSLDAALANATKVDSPLSVAMIDIDHFKRVNDHYGHPIGDQVIRSLAWLLKQRLRRNDIIGRYGGEEFLVALPDTDGETAFRVLDRIRRDFSQIKHPYADNSFNSTFSSGVASFPQWKYGEDLVKEADEALYHAKRRGRNRVVVAGMERDGYLAPG</sequence>
<evidence type="ECO:0000259" key="5">
    <source>
        <dbReference type="PROSITE" id="PS50887"/>
    </source>
</evidence>
<dbReference type="InterPro" id="IPR000160">
    <property type="entry name" value="GGDEF_dom"/>
</dbReference>
<evidence type="ECO:0000256" key="3">
    <source>
        <dbReference type="PROSITE-ProRule" id="PRU00169"/>
    </source>
</evidence>
<dbReference type="InterPro" id="IPR029787">
    <property type="entry name" value="Nucleotide_cyclase"/>
</dbReference>
<protein>
    <recommendedName>
        <fullName evidence="1">diguanylate cyclase</fullName>
        <ecNumber evidence="1">2.7.7.65</ecNumber>
    </recommendedName>
</protein>
<keyword evidence="6" id="KW-0808">Transferase</keyword>
<dbReference type="Gene3D" id="3.40.50.2300">
    <property type="match status" value="1"/>
</dbReference>
<organism evidence="6 7">
    <name type="scientific">Parachitinimonas caeni</name>
    <dbReference type="NCBI Taxonomy" id="3031301"/>
    <lineage>
        <taxon>Bacteria</taxon>
        <taxon>Pseudomonadati</taxon>
        <taxon>Pseudomonadota</taxon>
        <taxon>Betaproteobacteria</taxon>
        <taxon>Neisseriales</taxon>
        <taxon>Chitinibacteraceae</taxon>
        <taxon>Parachitinimonas</taxon>
    </lineage>
</organism>
<dbReference type="PANTHER" id="PTHR45138">
    <property type="entry name" value="REGULATORY COMPONENTS OF SENSORY TRANSDUCTION SYSTEM"/>
    <property type="match status" value="1"/>
</dbReference>
<dbReference type="SUPFAM" id="SSF52172">
    <property type="entry name" value="CheY-like"/>
    <property type="match status" value="1"/>
</dbReference>
<dbReference type="Proteomes" id="UP001172778">
    <property type="component" value="Unassembled WGS sequence"/>
</dbReference>
<dbReference type="Pfam" id="PF00072">
    <property type="entry name" value="Response_reg"/>
    <property type="match status" value="1"/>
</dbReference>
<evidence type="ECO:0000256" key="2">
    <source>
        <dbReference type="ARBA" id="ARBA00034247"/>
    </source>
</evidence>
<dbReference type="PANTHER" id="PTHR45138:SF9">
    <property type="entry name" value="DIGUANYLATE CYCLASE DGCM-RELATED"/>
    <property type="match status" value="1"/>
</dbReference>
<accession>A0ABT7E323</accession>
<evidence type="ECO:0000259" key="4">
    <source>
        <dbReference type="PROSITE" id="PS50110"/>
    </source>
</evidence>
<feature type="domain" description="Response regulatory" evidence="4">
    <location>
        <begin position="248"/>
        <end position="364"/>
    </location>
</feature>
<comment type="caution">
    <text evidence="6">The sequence shown here is derived from an EMBL/GenBank/DDBJ whole genome shotgun (WGS) entry which is preliminary data.</text>
</comment>
<dbReference type="EC" id="2.7.7.65" evidence="1"/>
<keyword evidence="3" id="KW-0597">Phosphoprotein</keyword>
<dbReference type="InterPro" id="IPR043128">
    <property type="entry name" value="Rev_trsase/Diguanyl_cyclase"/>
</dbReference>
<feature type="domain" description="GGDEF" evidence="5">
    <location>
        <begin position="404"/>
        <end position="536"/>
    </location>
</feature>
<feature type="modified residue" description="4-aspartylphosphate" evidence="3">
    <location>
        <position position="297"/>
    </location>
</feature>
<keyword evidence="7" id="KW-1185">Reference proteome</keyword>
<dbReference type="Pfam" id="PF00990">
    <property type="entry name" value="GGDEF"/>
    <property type="match status" value="1"/>
</dbReference>
<dbReference type="GO" id="GO:0052621">
    <property type="term" value="F:diguanylate cyclase activity"/>
    <property type="evidence" value="ECO:0007669"/>
    <property type="project" value="UniProtKB-EC"/>
</dbReference>
<comment type="catalytic activity">
    <reaction evidence="2">
        <text>2 GTP = 3',3'-c-di-GMP + 2 diphosphate</text>
        <dbReference type="Rhea" id="RHEA:24898"/>
        <dbReference type="ChEBI" id="CHEBI:33019"/>
        <dbReference type="ChEBI" id="CHEBI:37565"/>
        <dbReference type="ChEBI" id="CHEBI:58805"/>
        <dbReference type="EC" id="2.7.7.65"/>
    </reaction>
</comment>
<dbReference type="Gene3D" id="3.30.70.270">
    <property type="match status" value="1"/>
</dbReference>
<dbReference type="SMART" id="SM00267">
    <property type="entry name" value="GGDEF"/>
    <property type="match status" value="1"/>
</dbReference>
<dbReference type="RefSeq" id="WP_284102963.1">
    <property type="nucleotide sequence ID" value="NZ_JARRAF010000044.1"/>
</dbReference>
<dbReference type="PROSITE" id="PS50110">
    <property type="entry name" value="RESPONSE_REGULATORY"/>
    <property type="match status" value="1"/>
</dbReference>
<dbReference type="InterPro" id="IPR001789">
    <property type="entry name" value="Sig_transdc_resp-reg_receiver"/>
</dbReference>
<gene>
    <name evidence="6" type="ORF">PZA18_21600</name>
</gene>
<dbReference type="NCBIfam" id="TIGR00254">
    <property type="entry name" value="GGDEF"/>
    <property type="match status" value="1"/>
</dbReference>
<dbReference type="CDD" id="cd01949">
    <property type="entry name" value="GGDEF"/>
    <property type="match status" value="1"/>
</dbReference>
<dbReference type="InterPro" id="IPR050469">
    <property type="entry name" value="Diguanylate_Cyclase"/>
</dbReference>
<name>A0ABT7E323_9NEIS</name>
<dbReference type="SMART" id="SM00448">
    <property type="entry name" value="REC"/>
    <property type="match status" value="1"/>
</dbReference>
<evidence type="ECO:0000256" key="1">
    <source>
        <dbReference type="ARBA" id="ARBA00012528"/>
    </source>
</evidence>
<dbReference type="InterPro" id="IPR011006">
    <property type="entry name" value="CheY-like_superfamily"/>
</dbReference>
<keyword evidence="6" id="KW-0548">Nucleotidyltransferase</keyword>
<dbReference type="PROSITE" id="PS50887">
    <property type="entry name" value="GGDEF"/>
    <property type="match status" value="1"/>
</dbReference>
<dbReference type="SUPFAM" id="SSF55073">
    <property type="entry name" value="Nucleotide cyclase"/>
    <property type="match status" value="1"/>
</dbReference>
<proteinExistence type="predicted"/>
<evidence type="ECO:0000313" key="6">
    <source>
        <dbReference type="EMBL" id="MDK2126644.1"/>
    </source>
</evidence>
<dbReference type="EMBL" id="JARRAF010000044">
    <property type="protein sequence ID" value="MDK2126644.1"/>
    <property type="molecule type" value="Genomic_DNA"/>
</dbReference>
<evidence type="ECO:0000313" key="7">
    <source>
        <dbReference type="Proteomes" id="UP001172778"/>
    </source>
</evidence>
<reference evidence="6" key="1">
    <citation type="submission" date="2023-03" db="EMBL/GenBank/DDBJ databases">
        <title>Chitinimonas shenzhenensis gen. nov., sp. nov., a novel member of family Burkholderiaceae isolated from activated sludge collected in Shen Zhen, China.</title>
        <authorList>
            <person name="Wang X."/>
        </authorList>
    </citation>
    <scope>NUCLEOTIDE SEQUENCE</scope>
    <source>
        <strain evidence="6">DQS-5</strain>
    </source>
</reference>